<gene>
    <name evidence="3" type="ORF">E3T39_06900</name>
</gene>
<dbReference type="OrthoDB" id="9809391at2"/>
<evidence type="ECO:0000313" key="3">
    <source>
        <dbReference type="EMBL" id="TFD61744.1"/>
    </source>
</evidence>
<reference evidence="3 4" key="1">
    <citation type="submission" date="2019-03" db="EMBL/GenBank/DDBJ databases">
        <title>Genomics of glacier-inhabiting Cryobacterium strains.</title>
        <authorList>
            <person name="Liu Q."/>
            <person name="Xin Y.-H."/>
        </authorList>
    </citation>
    <scope>NUCLEOTIDE SEQUENCE [LARGE SCALE GENOMIC DNA]</scope>
    <source>
        <strain evidence="3 4">Sr39</strain>
    </source>
</reference>
<keyword evidence="4" id="KW-1185">Reference proteome</keyword>
<dbReference type="GO" id="GO:0003677">
    <property type="term" value="F:DNA binding"/>
    <property type="evidence" value="ECO:0007669"/>
    <property type="project" value="InterPro"/>
</dbReference>
<comment type="caution">
    <text evidence="3">The sequence shown here is derived from an EMBL/GenBank/DDBJ whole genome shotgun (WGS) entry which is preliminary data.</text>
</comment>
<dbReference type="PROSITE" id="PS50937">
    <property type="entry name" value="HTH_MERR_2"/>
    <property type="match status" value="1"/>
</dbReference>
<organism evidence="3 4">
    <name type="scientific">Cryobacterium suzukii</name>
    <dbReference type="NCBI Taxonomy" id="1259198"/>
    <lineage>
        <taxon>Bacteria</taxon>
        <taxon>Bacillati</taxon>
        <taxon>Actinomycetota</taxon>
        <taxon>Actinomycetes</taxon>
        <taxon>Micrococcales</taxon>
        <taxon>Microbacteriaceae</taxon>
        <taxon>Cryobacterium</taxon>
    </lineage>
</organism>
<sequence>MKASARTDGGFRLYSPDDFTRLMLIRGMKTLGFTNSAWPMNSSHSSARSSKRIHR</sequence>
<dbReference type="InterPro" id="IPR000551">
    <property type="entry name" value="MerR-type_HTH_dom"/>
</dbReference>
<accession>A0A4R9AH42</accession>
<dbReference type="AlphaFoldDB" id="A0A4R9AH42"/>
<protein>
    <submittedName>
        <fullName evidence="3">MerR family transcriptional regulator</fullName>
    </submittedName>
</protein>
<evidence type="ECO:0000313" key="4">
    <source>
        <dbReference type="Proteomes" id="UP000298170"/>
    </source>
</evidence>
<dbReference type="Proteomes" id="UP000298170">
    <property type="component" value="Unassembled WGS sequence"/>
</dbReference>
<evidence type="ECO:0000256" key="1">
    <source>
        <dbReference type="SAM" id="MobiDB-lite"/>
    </source>
</evidence>
<proteinExistence type="predicted"/>
<feature type="region of interest" description="Disordered" evidence="1">
    <location>
        <begin position="36"/>
        <end position="55"/>
    </location>
</feature>
<dbReference type="Pfam" id="PF13411">
    <property type="entry name" value="MerR_1"/>
    <property type="match status" value="1"/>
</dbReference>
<dbReference type="EMBL" id="SOHJ01000004">
    <property type="protein sequence ID" value="TFD61744.1"/>
    <property type="molecule type" value="Genomic_DNA"/>
</dbReference>
<feature type="domain" description="HTH merR-type" evidence="2">
    <location>
        <begin position="1"/>
        <end position="33"/>
    </location>
</feature>
<dbReference type="Gene3D" id="1.10.1660.10">
    <property type="match status" value="1"/>
</dbReference>
<evidence type="ECO:0000259" key="2">
    <source>
        <dbReference type="PROSITE" id="PS50937"/>
    </source>
</evidence>
<dbReference type="SUPFAM" id="SSF46955">
    <property type="entry name" value="Putative DNA-binding domain"/>
    <property type="match status" value="1"/>
</dbReference>
<dbReference type="InterPro" id="IPR009061">
    <property type="entry name" value="DNA-bd_dom_put_sf"/>
</dbReference>
<name>A0A4R9AH42_9MICO</name>
<dbReference type="GO" id="GO:0006355">
    <property type="term" value="P:regulation of DNA-templated transcription"/>
    <property type="evidence" value="ECO:0007669"/>
    <property type="project" value="InterPro"/>
</dbReference>